<evidence type="ECO:0000313" key="2">
    <source>
        <dbReference type="EMBL" id="CEK77555.1"/>
    </source>
</evidence>
<sequence>LKTDFDMSYSHENFPSETSSDISHVSFERNRHAFDDREVSMLHQVRMLRQRVAEDSRNKRPPFPIA</sequence>
<reference evidence="2" key="1">
    <citation type="submission" date="2014-12" db="EMBL/GenBank/DDBJ databases">
        <title>Insight into the proteome of Arion vulgaris.</title>
        <authorList>
            <person name="Aradska J."/>
            <person name="Bulat T."/>
            <person name="Smidak R."/>
            <person name="Sarate P."/>
            <person name="Gangsoo J."/>
            <person name="Sialana F."/>
            <person name="Bilban M."/>
            <person name="Lubec G."/>
        </authorList>
    </citation>
    <scope>NUCLEOTIDE SEQUENCE</scope>
    <source>
        <tissue evidence="2">Skin</tissue>
    </source>
</reference>
<evidence type="ECO:0000256" key="1">
    <source>
        <dbReference type="SAM" id="MobiDB-lite"/>
    </source>
</evidence>
<organism evidence="2">
    <name type="scientific">Arion vulgaris</name>
    <dbReference type="NCBI Taxonomy" id="1028688"/>
    <lineage>
        <taxon>Eukaryota</taxon>
        <taxon>Metazoa</taxon>
        <taxon>Spiralia</taxon>
        <taxon>Lophotrochozoa</taxon>
        <taxon>Mollusca</taxon>
        <taxon>Gastropoda</taxon>
        <taxon>Heterobranchia</taxon>
        <taxon>Euthyneura</taxon>
        <taxon>Panpulmonata</taxon>
        <taxon>Eupulmonata</taxon>
        <taxon>Stylommatophora</taxon>
        <taxon>Helicina</taxon>
        <taxon>Arionoidea</taxon>
        <taxon>Arionidae</taxon>
        <taxon>Arion</taxon>
    </lineage>
</organism>
<feature type="compositionally biased region" description="Polar residues" evidence="1">
    <location>
        <begin position="10"/>
        <end position="21"/>
    </location>
</feature>
<feature type="region of interest" description="Disordered" evidence="1">
    <location>
        <begin position="1"/>
        <end position="21"/>
    </location>
</feature>
<name>A0A0B7AC85_9EUPU</name>
<dbReference type="EMBL" id="HACG01030690">
    <property type="protein sequence ID" value="CEK77555.1"/>
    <property type="molecule type" value="Transcribed_RNA"/>
</dbReference>
<gene>
    <name evidence="2" type="primary">ORF105453</name>
</gene>
<accession>A0A0B7AC85</accession>
<proteinExistence type="predicted"/>
<feature type="non-terminal residue" evidence="2">
    <location>
        <position position="1"/>
    </location>
</feature>
<dbReference type="AlphaFoldDB" id="A0A0B7AC85"/>
<protein>
    <submittedName>
        <fullName evidence="2">Uncharacterized protein</fullName>
    </submittedName>
</protein>